<keyword evidence="10" id="KW-1185">Reference proteome</keyword>
<dbReference type="InterPro" id="IPR010280">
    <property type="entry name" value="U5_MeTrfase_fam"/>
</dbReference>
<keyword evidence="4 6" id="KW-0949">S-adenosyl-L-methionine</keyword>
<dbReference type="InterPro" id="IPR029063">
    <property type="entry name" value="SAM-dependent_MTases_sf"/>
</dbReference>
<evidence type="ECO:0000256" key="1">
    <source>
        <dbReference type="ARBA" id="ARBA00022485"/>
    </source>
</evidence>
<dbReference type="InterPro" id="IPR002792">
    <property type="entry name" value="TRAM_dom"/>
</dbReference>
<evidence type="ECO:0000256" key="4">
    <source>
        <dbReference type="ARBA" id="ARBA00022691"/>
    </source>
</evidence>
<dbReference type="PANTHER" id="PTHR11061:SF49">
    <property type="entry name" value="23S RRNA (URACIL(1939)-C(5))-METHYLTRANSFERASE RLMD"/>
    <property type="match status" value="1"/>
</dbReference>
<organism evidence="9 10">
    <name type="scientific">Kordiimonas lipolytica</name>
    <dbReference type="NCBI Taxonomy" id="1662421"/>
    <lineage>
        <taxon>Bacteria</taxon>
        <taxon>Pseudomonadati</taxon>
        <taxon>Pseudomonadota</taxon>
        <taxon>Alphaproteobacteria</taxon>
        <taxon>Kordiimonadales</taxon>
        <taxon>Kordiimonadaceae</taxon>
        <taxon>Kordiimonas</taxon>
    </lineage>
</organism>
<gene>
    <name evidence="9" type="primary">rlmD</name>
    <name evidence="9" type="ORF">ACFO5Q_11345</name>
</gene>
<evidence type="ECO:0000313" key="10">
    <source>
        <dbReference type="Proteomes" id="UP001595776"/>
    </source>
</evidence>
<dbReference type="PROSITE" id="PS01230">
    <property type="entry name" value="TRMA_1"/>
    <property type="match status" value="1"/>
</dbReference>
<evidence type="ECO:0000256" key="7">
    <source>
        <dbReference type="PROSITE-ProRule" id="PRU10015"/>
    </source>
</evidence>
<dbReference type="PROSITE" id="PS50926">
    <property type="entry name" value="TRAM"/>
    <property type="match status" value="1"/>
</dbReference>
<dbReference type="GO" id="GO:0008168">
    <property type="term" value="F:methyltransferase activity"/>
    <property type="evidence" value="ECO:0007669"/>
    <property type="project" value="UniProtKB-KW"/>
</dbReference>
<evidence type="ECO:0000256" key="3">
    <source>
        <dbReference type="ARBA" id="ARBA00022679"/>
    </source>
</evidence>
<evidence type="ECO:0000313" key="9">
    <source>
        <dbReference type="EMBL" id="MFC4348444.1"/>
    </source>
</evidence>
<feature type="binding site" evidence="6">
    <location>
        <position position="286"/>
    </location>
    <ligand>
        <name>S-adenosyl-L-methionine</name>
        <dbReference type="ChEBI" id="CHEBI:59789"/>
    </ligand>
</feature>
<feature type="active site" description="Nucleophile" evidence="6">
    <location>
        <position position="380"/>
    </location>
</feature>
<dbReference type="Proteomes" id="UP001595776">
    <property type="component" value="Unassembled WGS sequence"/>
</dbReference>
<evidence type="ECO:0000256" key="6">
    <source>
        <dbReference type="PROSITE-ProRule" id="PRU01024"/>
    </source>
</evidence>
<keyword evidence="3 6" id="KW-0808">Transferase</keyword>
<dbReference type="EC" id="2.1.1.190" evidence="9"/>
<dbReference type="Pfam" id="PF05958">
    <property type="entry name" value="tRNA_U5-meth_tr"/>
    <property type="match status" value="1"/>
</dbReference>
<dbReference type="EMBL" id="JBHSCR010000007">
    <property type="protein sequence ID" value="MFC4348444.1"/>
    <property type="molecule type" value="Genomic_DNA"/>
</dbReference>
<dbReference type="NCBIfam" id="TIGR00479">
    <property type="entry name" value="rumA"/>
    <property type="match status" value="1"/>
</dbReference>
<feature type="binding site" evidence="6">
    <location>
        <position position="259"/>
    </location>
    <ligand>
        <name>S-adenosyl-L-methionine</name>
        <dbReference type="ChEBI" id="CHEBI:59789"/>
    </ligand>
</feature>
<reference evidence="10" key="1">
    <citation type="journal article" date="2019" name="Int. J. Syst. Evol. Microbiol.">
        <title>The Global Catalogue of Microorganisms (GCM) 10K type strain sequencing project: providing services to taxonomists for standard genome sequencing and annotation.</title>
        <authorList>
            <consortium name="The Broad Institute Genomics Platform"/>
            <consortium name="The Broad Institute Genome Sequencing Center for Infectious Disease"/>
            <person name="Wu L."/>
            <person name="Ma J."/>
        </authorList>
    </citation>
    <scope>NUCLEOTIDE SEQUENCE [LARGE SCALE GENOMIC DNA]</scope>
    <source>
        <strain evidence="10">CGMCC 1.15304</strain>
    </source>
</reference>
<dbReference type="SUPFAM" id="SSF50249">
    <property type="entry name" value="Nucleic acid-binding proteins"/>
    <property type="match status" value="1"/>
</dbReference>
<evidence type="ECO:0000256" key="2">
    <source>
        <dbReference type="ARBA" id="ARBA00022603"/>
    </source>
</evidence>
<dbReference type="Gene3D" id="2.40.50.140">
    <property type="entry name" value="Nucleic acid-binding proteins"/>
    <property type="match status" value="1"/>
</dbReference>
<keyword evidence="1" id="KW-0004">4Fe-4S</keyword>
<keyword evidence="2 6" id="KW-0489">Methyltransferase</keyword>
<keyword evidence="1" id="KW-0479">Metal-binding</keyword>
<comment type="similarity">
    <text evidence="6">Belongs to the class I-like SAM-binding methyltransferase superfamily. RNA M5U methyltransferase family.</text>
</comment>
<dbReference type="PANTHER" id="PTHR11061">
    <property type="entry name" value="RNA M5U METHYLTRANSFERASE"/>
    <property type="match status" value="1"/>
</dbReference>
<dbReference type="RefSeq" id="WP_068145345.1">
    <property type="nucleotide sequence ID" value="NZ_JBHSCR010000007.1"/>
</dbReference>
<dbReference type="Pfam" id="PF01938">
    <property type="entry name" value="TRAM"/>
    <property type="match status" value="1"/>
</dbReference>
<evidence type="ECO:0000259" key="8">
    <source>
        <dbReference type="PROSITE" id="PS50926"/>
    </source>
</evidence>
<proteinExistence type="inferred from homology"/>
<comment type="caution">
    <text evidence="9">The sequence shown here is derived from an EMBL/GenBank/DDBJ whole genome shotgun (WGS) entry which is preliminary data.</text>
</comment>
<sequence>MAKAEMFDVEITALGAQGDGVGERDGMPVFVPGTVPGDVARVAAKDVRRNGIYADLVEITKESADRTAPLCQHFGTCGGCQLQFLKQDAYAAWVKDRTAMALAHHGFDAGLVKDPIITPAESRRRVALKALRVASGVVLGFNERQSHQIVDVKKCPIARPELTRLFGPLRDLLVSILPQRMAATVHMTVAASGVDMLIDAAKPLDLADREALVDFANTHDIAAVHWQDQGFLDPVAIRREAVMDFAGARVPLPPAAFIQASDEGEAALVKAVVDACAGYGRVADLFSGIGTFTFPLAKDHQVLAAEGAKNALDAMQAAANVATGFKQIVVKHRDLFRRPLSTKELEMFEAVVFDPPRAGAKDQVEQLAQSAVSRIVAVSCNPNTFSRDARMLADGGYELESVQPVDQFLWSPHMELVGVFSRK</sequence>
<dbReference type="GO" id="GO:0032259">
    <property type="term" value="P:methylation"/>
    <property type="evidence" value="ECO:0007669"/>
    <property type="project" value="UniProtKB-KW"/>
</dbReference>
<feature type="active site" evidence="7">
    <location>
        <position position="380"/>
    </location>
</feature>
<dbReference type="InterPro" id="IPR012340">
    <property type="entry name" value="NA-bd_OB-fold"/>
</dbReference>
<name>A0ABV8UB91_9PROT</name>
<dbReference type="PROSITE" id="PS51687">
    <property type="entry name" value="SAM_MT_RNA_M5U"/>
    <property type="match status" value="1"/>
</dbReference>
<dbReference type="Gene3D" id="2.40.50.1070">
    <property type="match status" value="1"/>
</dbReference>
<feature type="binding site" evidence="6">
    <location>
        <position position="306"/>
    </location>
    <ligand>
        <name>S-adenosyl-L-methionine</name>
        <dbReference type="ChEBI" id="CHEBI:59789"/>
    </ligand>
</feature>
<dbReference type="Gene3D" id="3.40.50.150">
    <property type="entry name" value="Vaccinia Virus protein VP39"/>
    <property type="match status" value="1"/>
</dbReference>
<dbReference type="SUPFAM" id="SSF53335">
    <property type="entry name" value="S-adenosyl-L-methionine-dependent methyltransferases"/>
    <property type="match status" value="1"/>
</dbReference>
<accession>A0ABV8UB91</accession>
<protein>
    <submittedName>
        <fullName evidence="9">23S rRNA (Uracil(1939)-C(5))-methyltransferase RlmD</fullName>
        <ecNumber evidence="9">2.1.1.190</ecNumber>
    </submittedName>
</protein>
<dbReference type="InterPro" id="IPR030390">
    <property type="entry name" value="MeTrfase_TrmA_AS"/>
</dbReference>
<keyword evidence="1" id="KW-0408">Iron</keyword>
<keyword evidence="5" id="KW-0411">Iron-sulfur</keyword>
<feature type="domain" description="TRAM" evidence="8">
    <location>
        <begin position="1"/>
        <end position="58"/>
    </location>
</feature>
<evidence type="ECO:0000256" key="5">
    <source>
        <dbReference type="ARBA" id="ARBA00023014"/>
    </source>
</evidence>
<feature type="binding site" evidence="6">
    <location>
        <position position="354"/>
    </location>
    <ligand>
        <name>S-adenosyl-L-methionine</name>
        <dbReference type="ChEBI" id="CHEBI:59789"/>
    </ligand>
</feature>